<dbReference type="InterPro" id="IPR002711">
    <property type="entry name" value="HNH"/>
</dbReference>
<proteinExistence type="predicted"/>
<dbReference type="Proteomes" id="UP001609175">
    <property type="component" value="Unassembled WGS sequence"/>
</dbReference>
<evidence type="ECO:0000259" key="2">
    <source>
        <dbReference type="SMART" id="SM00507"/>
    </source>
</evidence>
<dbReference type="RefSeq" id="WP_395114674.1">
    <property type="nucleotide sequence ID" value="NZ_JBIMSO010000050.1"/>
</dbReference>
<gene>
    <name evidence="3" type="ORF">ACHIPZ_12685</name>
</gene>
<name>A0ABW7JM29_9NOCA</name>
<protein>
    <submittedName>
        <fullName evidence="3">HNH endonuclease</fullName>
    </submittedName>
</protein>
<keyword evidence="3" id="KW-0378">Hydrolase</keyword>
<dbReference type="Gene3D" id="1.10.30.50">
    <property type="match status" value="1"/>
</dbReference>
<evidence type="ECO:0000256" key="1">
    <source>
        <dbReference type="SAM" id="MobiDB-lite"/>
    </source>
</evidence>
<dbReference type="InterPro" id="IPR003615">
    <property type="entry name" value="HNH_nuc"/>
</dbReference>
<dbReference type="SMART" id="SM00507">
    <property type="entry name" value="HNHc"/>
    <property type="match status" value="1"/>
</dbReference>
<keyword evidence="3" id="KW-0255">Endonuclease</keyword>
<dbReference type="CDD" id="cd00085">
    <property type="entry name" value="HNHc"/>
    <property type="match status" value="1"/>
</dbReference>
<evidence type="ECO:0000313" key="3">
    <source>
        <dbReference type="EMBL" id="MFH5209042.1"/>
    </source>
</evidence>
<feature type="region of interest" description="Disordered" evidence="1">
    <location>
        <begin position="86"/>
        <end position="109"/>
    </location>
</feature>
<reference evidence="3 4" key="1">
    <citation type="submission" date="2024-10" db="EMBL/GenBank/DDBJ databases">
        <authorList>
            <person name="Riesco R."/>
        </authorList>
    </citation>
    <scope>NUCLEOTIDE SEQUENCE [LARGE SCALE GENOMIC DNA]</scope>
    <source>
        <strain evidence="3 4">NCIMB 15449</strain>
    </source>
</reference>
<accession>A0ABW7JM29</accession>
<dbReference type="EMBL" id="JBIMSO010000050">
    <property type="protein sequence ID" value="MFH5209042.1"/>
    <property type="molecule type" value="Genomic_DNA"/>
</dbReference>
<comment type="caution">
    <text evidence="3">The sequence shown here is derived from an EMBL/GenBank/DDBJ whole genome shotgun (WGS) entry which is preliminary data.</text>
</comment>
<keyword evidence="3" id="KW-0540">Nuclease</keyword>
<dbReference type="GO" id="GO:0004519">
    <property type="term" value="F:endonuclease activity"/>
    <property type="evidence" value="ECO:0007669"/>
    <property type="project" value="UniProtKB-KW"/>
</dbReference>
<evidence type="ECO:0000313" key="4">
    <source>
        <dbReference type="Proteomes" id="UP001609175"/>
    </source>
</evidence>
<organism evidence="3 4">
    <name type="scientific">Antrihabitans spumae</name>
    <dbReference type="NCBI Taxonomy" id="3373370"/>
    <lineage>
        <taxon>Bacteria</taxon>
        <taxon>Bacillati</taxon>
        <taxon>Actinomycetota</taxon>
        <taxon>Actinomycetes</taxon>
        <taxon>Mycobacteriales</taxon>
        <taxon>Nocardiaceae</taxon>
        <taxon>Antrihabitans</taxon>
    </lineage>
</organism>
<feature type="domain" description="HNH nuclease" evidence="2">
    <location>
        <begin position="22"/>
        <end position="76"/>
    </location>
</feature>
<sequence length="109" mass="11948">MSTPTHRWGAGDPRTSTTAWRRLKGAVIARDGNTCRKCGADGRIIQLELDHIINVRRGGTDTLENTQLLCVDPCHKQKTQLEARAGAAAKRAKLKLPPEPHPGHRRAAP</sequence>
<dbReference type="Pfam" id="PF01844">
    <property type="entry name" value="HNH"/>
    <property type="match status" value="1"/>
</dbReference>